<dbReference type="InterPro" id="IPR021151">
    <property type="entry name" value="GINS_A"/>
</dbReference>
<dbReference type="STRING" id="4829.A0A168RXQ1"/>
<evidence type="ECO:0000256" key="4">
    <source>
        <dbReference type="ARBA" id="ARBA00022705"/>
    </source>
</evidence>
<dbReference type="PANTHER" id="PTHR21206">
    <property type="entry name" value="SLD5 PROTEIN"/>
    <property type="match status" value="1"/>
</dbReference>
<dbReference type="PIRSF" id="PIRSF007764">
    <property type="entry name" value="Sld5"/>
    <property type="match status" value="1"/>
</dbReference>
<dbReference type="Pfam" id="PF05916">
    <property type="entry name" value="Sld5"/>
    <property type="match status" value="1"/>
</dbReference>
<dbReference type="CDD" id="cd21692">
    <property type="entry name" value="GINS_B_Sld5"/>
    <property type="match status" value="1"/>
</dbReference>
<protein>
    <recommendedName>
        <fullName evidence="3 6">DNA replication complex GINS protein SLD5</fullName>
    </recommendedName>
</protein>
<reference evidence="9" key="1">
    <citation type="submission" date="2016-04" db="EMBL/GenBank/DDBJ databases">
        <authorList>
            <person name="Evans L.H."/>
            <person name="Alamgir A."/>
            <person name="Owens N."/>
            <person name="Weber N.D."/>
            <person name="Virtaneva K."/>
            <person name="Barbian K."/>
            <person name="Babar A."/>
            <person name="Rosenke K."/>
        </authorList>
    </citation>
    <scope>NUCLEOTIDE SEQUENCE [LARGE SCALE GENOMIC DNA]</scope>
    <source>
        <strain evidence="9">CBS 101.48</strain>
    </source>
</reference>
<keyword evidence="10" id="KW-1185">Reference proteome</keyword>
<dbReference type="GO" id="GO:0000727">
    <property type="term" value="P:double-strand break repair via break-induced replication"/>
    <property type="evidence" value="ECO:0007669"/>
    <property type="project" value="TreeGrafter"/>
</dbReference>
<dbReference type="EMBL" id="LT554760">
    <property type="protein sequence ID" value="SAM07532.1"/>
    <property type="molecule type" value="Genomic_DNA"/>
</dbReference>
<dbReference type="FunCoup" id="A0A168RXQ1">
    <property type="interactions" value="594"/>
</dbReference>
<comment type="similarity">
    <text evidence="2 6">Belongs to the GINS4/SLD5 family.</text>
</comment>
<evidence type="ECO:0000256" key="3">
    <source>
        <dbReference type="ARBA" id="ARBA00014804"/>
    </source>
</evidence>
<proteinExistence type="inferred from homology"/>
<dbReference type="GO" id="GO:0000811">
    <property type="term" value="C:GINS complex"/>
    <property type="evidence" value="ECO:0007669"/>
    <property type="project" value="UniProtKB-UniRule"/>
</dbReference>
<evidence type="ECO:0000256" key="6">
    <source>
        <dbReference type="PIRNR" id="PIRNR007764"/>
    </source>
</evidence>
<name>A0A168RXQ1_ABSGL</name>
<evidence type="ECO:0000256" key="2">
    <source>
        <dbReference type="ARBA" id="ARBA00008187"/>
    </source>
</evidence>
<evidence type="ECO:0000256" key="1">
    <source>
        <dbReference type="ARBA" id="ARBA00004123"/>
    </source>
</evidence>
<evidence type="ECO:0000313" key="10">
    <source>
        <dbReference type="Proteomes" id="UP000078561"/>
    </source>
</evidence>
<dbReference type="OrthoDB" id="338231at2759"/>
<sequence>MSFDTQNISTDLSYLTDTQPSSLYANDSSNEDSVVILTRLWMNERNAPELLPYQKQLIDNLIEMIEDQAMMDEMTSNLESKFASMLYQTEMERIRYLIKSYLRTRLFKIEKYTLELLRKPDYAEIMSSQEIVYARRYQELIEVHNHESFLQQLPTTQHKQDEKAGDLDMVVSANLEAPVFCRVLDDIGEIQWAVNDSAETTVLEKDGTYIIRYRAIQEYLKEERIQLI</sequence>
<gene>
    <name evidence="9" type="primary">ABSGL_13175.1 scaffold 13659</name>
</gene>
<dbReference type="SUPFAM" id="SSF158573">
    <property type="entry name" value="GINS helical bundle-like"/>
    <property type="match status" value="1"/>
</dbReference>
<dbReference type="Gene3D" id="1.20.58.1030">
    <property type="match status" value="1"/>
</dbReference>
<keyword evidence="4 6" id="KW-0235">DNA replication</keyword>
<dbReference type="InterPro" id="IPR031633">
    <property type="entry name" value="SLD5_C"/>
</dbReference>
<dbReference type="InterPro" id="IPR008591">
    <property type="entry name" value="GINS_Sld5"/>
</dbReference>
<keyword evidence="5 6" id="KW-0539">Nucleus</keyword>
<organism evidence="9">
    <name type="scientific">Absidia glauca</name>
    <name type="common">Pin mould</name>
    <dbReference type="NCBI Taxonomy" id="4829"/>
    <lineage>
        <taxon>Eukaryota</taxon>
        <taxon>Fungi</taxon>
        <taxon>Fungi incertae sedis</taxon>
        <taxon>Mucoromycota</taxon>
        <taxon>Mucoromycotina</taxon>
        <taxon>Mucoromycetes</taxon>
        <taxon>Mucorales</taxon>
        <taxon>Cunninghamellaceae</taxon>
        <taxon>Absidia</taxon>
    </lineage>
</organism>
<evidence type="ECO:0000256" key="5">
    <source>
        <dbReference type="ARBA" id="ARBA00023242"/>
    </source>
</evidence>
<feature type="domain" description="DNA replication complex GINS protein SLD5 C-terminal" evidence="8">
    <location>
        <begin position="174"/>
        <end position="228"/>
    </location>
</feature>
<dbReference type="InterPro" id="IPR036224">
    <property type="entry name" value="GINS_bundle-like_dom_sf"/>
</dbReference>
<comment type="subcellular location">
    <subcellularLocation>
        <location evidence="1 6">Nucleus</location>
    </subcellularLocation>
</comment>
<dbReference type="SUPFAM" id="SSF160059">
    <property type="entry name" value="PriA/YqbF domain"/>
    <property type="match status" value="1"/>
</dbReference>
<dbReference type="GO" id="GO:0006261">
    <property type="term" value="P:DNA-templated DNA replication"/>
    <property type="evidence" value="ECO:0007669"/>
    <property type="project" value="InterPro"/>
</dbReference>
<comment type="function">
    <text evidence="6">The GINS complex plays an essential role in the initiation of DNA replication.</text>
</comment>
<dbReference type="Proteomes" id="UP000078561">
    <property type="component" value="Unassembled WGS sequence"/>
</dbReference>
<evidence type="ECO:0000259" key="7">
    <source>
        <dbReference type="Pfam" id="PF05916"/>
    </source>
</evidence>
<evidence type="ECO:0000313" key="9">
    <source>
        <dbReference type="EMBL" id="SAM07532.1"/>
    </source>
</evidence>
<dbReference type="CDD" id="cd11711">
    <property type="entry name" value="GINS_A_Sld5"/>
    <property type="match status" value="1"/>
</dbReference>
<dbReference type="InParanoid" id="A0A168RXQ1"/>
<dbReference type="AlphaFoldDB" id="A0A168RXQ1"/>
<dbReference type="PANTHER" id="PTHR21206:SF0">
    <property type="entry name" value="DNA REPLICATION COMPLEX GINS PROTEIN SLD5"/>
    <property type="match status" value="1"/>
</dbReference>
<feature type="domain" description="GINS subunit" evidence="7">
    <location>
        <begin position="72"/>
        <end position="142"/>
    </location>
</feature>
<evidence type="ECO:0000259" key="8">
    <source>
        <dbReference type="Pfam" id="PF16922"/>
    </source>
</evidence>
<dbReference type="OMA" id="NIMESME"/>
<dbReference type="InterPro" id="IPR038749">
    <property type="entry name" value="Sld5_GINS_A"/>
</dbReference>
<dbReference type="Pfam" id="PF16922">
    <property type="entry name" value="SLD5_C"/>
    <property type="match status" value="1"/>
</dbReference>
<accession>A0A168RXQ1</accession>